<protein>
    <recommendedName>
        <fullName evidence="2">Copper-binding protein MbnP-like domain-containing protein</fullName>
    </recommendedName>
</protein>
<dbReference type="PROSITE" id="PS51257">
    <property type="entry name" value="PROKAR_LIPOPROTEIN"/>
    <property type="match status" value="1"/>
</dbReference>
<dbReference type="Proteomes" id="UP001500459">
    <property type="component" value="Unassembled WGS sequence"/>
</dbReference>
<dbReference type="Pfam" id="PF20243">
    <property type="entry name" value="MbnP"/>
    <property type="match status" value="1"/>
</dbReference>
<evidence type="ECO:0000259" key="2">
    <source>
        <dbReference type="Pfam" id="PF20243"/>
    </source>
</evidence>
<reference evidence="4" key="1">
    <citation type="journal article" date="2019" name="Int. J. Syst. Evol. Microbiol.">
        <title>The Global Catalogue of Microorganisms (GCM) 10K type strain sequencing project: providing services to taxonomists for standard genome sequencing and annotation.</title>
        <authorList>
            <consortium name="The Broad Institute Genomics Platform"/>
            <consortium name="The Broad Institute Genome Sequencing Center for Infectious Disease"/>
            <person name="Wu L."/>
            <person name="Ma J."/>
        </authorList>
    </citation>
    <scope>NUCLEOTIDE SEQUENCE [LARGE SCALE GENOMIC DNA]</scope>
    <source>
        <strain evidence="4">JCM 17106</strain>
    </source>
</reference>
<evidence type="ECO:0000313" key="4">
    <source>
        <dbReference type="Proteomes" id="UP001500459"/>
    </source>
</evidence>
<comment type="caution">
    <text evidence="3">The sequence shown here is derived from an EMBL/GenBank/DDBJ whole genome shotgun (WGS) entry which is preliminary data.</text>
</comment>
<accession>A0ABP6UXE3</accession>
<proteinExistence type="predicted"/>
<dbReference type="EMBL" id="BAABCW010000031">
    <property type="protein sequence ID" value="GAA3522812.1"/>
    <property type="molecule type" value="Genomic_DNA"/>
</dbReference>
<feature type="signal peptide" evidence="1">
    <location>
        <begin position="1"/>
        <end position="21"/>
    </location>
</feature>
<evidence type="ECO:0000256" key="1">
    <source>
        <dbReference type="SAM" id="SignalP"/>
    </source>
</evidence>
<keyword evidence="1" id="KW-0732">Signal</keyword>
<feature type="chain" id="PRO_5046180667" description="Copper-binding protein MbnP-like domain-containing protein" evidence="1">
    <location>
        <begin position="22"/>
        <end position="286"/>
    </location>
</feature>
<feature type="domain" description="Copper-binding protein MbnP-like" evidence="2">
    <location>
        <begin position="33"/>
        <end position="260"/>
    </location>
</feature>
<dbReference type="InterPro" id="IPR046863">
    <property type="entry name" value="MbnP-like_dom"/>
</dbReference>
<gene>
    <name evidence="3" type="ORF">GCM10022393_41840</name>
</gene>
<dbReference type="RefSeq" id="WP_344930825.1">
    <property type="nucleotide sequence ID" value="NZ_BAABCW010000031.1"/>
</dbReference>
<organism evidence="3 4">
    <name type="scientific">Aquimarina addita</name>
    <dbReference type="NCBI Taxonomy" id="870485"/>
    <lineage>
        <taxon>Bacteria</taxon>
        <taxon>Pseudomonadati</taxon>
        <taxon>Bacteroidota</taxon>
        <taxon>Flavobacteriia</taxon>
        <taxon>Flavobacteriales</taxon>
        <taxon>Flavobacteriaceae</taxon>
        <taxon>Aquimarina</taxon>
    </lineage>
</organism>
<keyword evidence="4" id="KW-1185">Reference proteome</keyword>
<sequence length="286" mass="31175">MKSIIKLIIIAVGLTAMSCSSDDDNTTGTEVKGTVEIKWDNIVGDQDMNLTEKQNLDFTYKTNDAQDFNITSFGYYVTNIVLEGEDGLRYEDEVSISAADALGVYHIKEGEFASNSLTLENVPAGKYNKISFTIGIPEEGVREGAAGGVLDPAAGAWFWNWNAGYIGFAVEGHASSSTQAYNEIDGFIIPEKSFAIHIGGWRDIEPIEGESAVFVNNIKTITLNFDSEATVAENIEPSIHLLANAKALFDMSQVDFSTTYAVHAPAKGQSFAEILDEVFTYSHTHQ</sequence>
<evidence type="ECO:0000313" key="3">
    <source>
        <dbReference type="EMBL" id="GAA3522812.1"/>
    </source>
</evidence>
<name>A0ABP6UXE3_9FLAO</name>